<evidence type="ECO:0000256" key="2">
    <source>
        <dbReference type="ARBA" id="ARBA00022827"/>
    </source>
</evidence>
<dbReference type="PANTHER" id="PTHR43755:SF1">
    <property type="entry name" value="FAD-DEPENDENT PYRIDINE NUCLEOTIDE-DISULPHIDE OXIDOREDUCTASE"/>
    <property type="match status" value="1"/>
</dbReference>
<accession>A0A2R5FJ53</accession>
<dbReference type="SUPFAM" id="SSF51905">
    <property type="entry name" value="FAD/NAD(P)-binding domain"/>
    <property type="match status" value="2"/>
</dbReference>
<feature type="domain" description="Flavocytochrome c sulphide dehydrogenase flavin-binding" evidence="4">
    <location>
        <begin position="352"/>
        <end position="417"/>
    </location>
</feature>
<dbReference type="OrthoDB" id="9802771at2"/>
<dbReference type="AlphaFoldDB" id="A0A2R5FJ53"/>
<dbReference type="FunFam" id="3.50.50.60:FF:000234">
    <property type="entry name" value="Flavocytochrome C sulfide dehydrogenase"/>
    <property type="match status" value="1"/>
</dbReference>
<evidence type="ECO:0000259" key="4">
    <source>
        <dbReference type="Pfam" id="PF09242"/>
    </source>
</evidence>
<dbReference type="InterPro" id="IPR037092">
    <property type="entry name" value="FlavoCytC_S_DH_flav-bd_sf"/>
</dbReference>
<dbReference type="EMBL" id="BDOQ01000021">
    <property type="protein sequence ID" value="GBG15834.1"/>
    <property type="molecule type" value="Genomic_DNA"/>
</dbReference>
<evidence type="ECO:0000259" key="3">
    <source>
        <dbReference type="Pfam" id="PF07992"/>
    </source>
</evidence>
<proteinExistence type="predicted"/>
<comment type="caution">
    <text evidence="6">The sequence shown here is derived from an EMBL/GenBank/DDBJ whole genome shotgun (WGS) entry which is preliminary data.</text>
</comment>
<keyword evidence="2" id="KW-0274">FAD</keyword>
<protein>
    <submittedName>
        <fullName evidence="6">Flavocytochrome C</fullName>
    </submittedName>
</protein>
<dbReference type="Gene3D" id="3.50.50.60">
    <property type="entry name" value="FAD/NAD(P)-binding domain"/>
    <property type="match status" value="2"/>
</dbReference>
<feature type="domain" description="FAD/NAD(P)-binding" evidence="3">
    <location>
        <begin position="31"/>
        <end position="134"/>
    </location>
</feature>
<dbReference type="InterPro" id="IPR036188">
    <property type="entry name" value="FAD/NAD-bd_sf"/>
</dbReference>
<feature type="domain" description="Sulfide dehydrogenase [flavocytochrome c] flavoprotein chain central" evidence="5">
    <location>
        <begin position="163"/>
        <end position="276"/>
    </location>
</feature>
<dbReference type="Pfam" id="PF21706">
    <property type="entry name" value="FCSD_central"/>
    <property type="match status" value="1"/>
</dbReference>
<dbReference type="InterPro" id="IPR023753">
    <property type="entry name" value="FAD/NAD-binding_dom"/>
</dbReference>
<evidence type="ECO:0000313" key="7">
    <source>
        <dbReference type="Proteomes" id="UP000245081"/>
    </source>
</evidence>
<reference evidence="6 7" key="1">
    <citation type="journal article" date="2018" name="Environ. Microbiol.">
        <title>Isolation and genomic characterization of Novimethylophilus kurashikiensis gen. nov. sp. nov., a new lanthanide-dependent methylotrophic species of Methylophilaceae.</title>
        <authorList>
            <person name="Lv H."/>
            <person name="Sahin N."/>
            <person name="Tani A."/>
        </authorList>
    </citation>
    <scope>NUCLEOTIDE SEQUENCE [LARGE SCALE GENOMIC DNA]</scope>
    <source>
        <strain evidence="6 7">La2-4</strain>
    </source>
</reference>
<sequence length="418" mass="45526">MQRRDFLKLLAAGSALGLFPELAKAGEAQGRVVIVGGGYAGATTAKYLRLWGGSALEIILVEKNTTFVSCPMSNLVLGGSKRIGELTFNYSGLDAYGIKRLHEMVTGIDPERRKIMVESGDELTYDRLVLAPGVDFLWDKLPMLALPEAQERIPHAWKAGPQTVNLRKQLEAMPDGGVFAISIPLAPYRCPPGPYERASQVAYYLKQHKPKSKVLVLDANPEIVSKKGLFTKAWADLYPGMIEYRPNSAVTEVDVQRRIAKTEFEAVKADVLNVIPPQSAGGIAKSIGAANVNERWCEVDFLTYESKRVPNVHILGDSVSAALPKSAHIATSQAKVCASAIAALLSGQATDPQPVFANTCYSYVTDKLAMHVANVYRYDAVKQVMLPAEGGGVSDKPSEMEGNYAQWWAKNIWSDVLS</sequence>
<evidence type="ECO:0000259" key="5">
    <source>
        <dbReference type="Pfam" id="PF21706"/>
    </source>
</evidence>
<dbReference type="Proteomes" id="UP000245081">
    <property type="component" value="Unassembled WGS sequence"/>
</dbReference>
<evidence type="ECO:0000256" key="1">
    <source>
        <dbReference type="ARBA" id="ARBA00022630"/>
    </source>
</evidence>
<dbReference type="RefSeq" id="WP_109016981.1">
    <property type="nucleotide sequence ID" value="NZ_BDOQ01000021.1"/>
</dbReference>
<dbReference type="SUPFAM" id="SSF55424">
    <property type="entry name" value="FAD/NAD-linked reductases, dimerisation (C-terminal) domain"/>
    <property type="match status" value="1"/>
</dbReference>
<dbReference type="PROSITE" id="PS51318">
    <property type="entry name" value="TAT"/>
    <property type="match status" value="1"/>
</dbReference>
<dbReference type="InterPro" id="IPR052541">
    <property type="entry name" value="SQRD"/>
</dbReference>
<dbReference type="InterPro" id="IPR049386">
    <property type="entry name" value="FCSD_central"/>
</dbReference>
<dbReference type="Gene3D" id="3.90.760.10">
    <property type="entry name" value="Flavocytochrome c sulphide dehydrogenase, flavin-binding domain"/>
    <property type="match status" value="1"/>
</dbReference>
<dbReference type="Pfam" id="PF09242">
    <property type="entry name" value="FCSD-flav_bind"/>
    <property type="match status" value="1"/>
</dbReference>
<evidence type="ECO:0000313" key="6">
    <source>
        <dbReference type="EMBL" id="GBG15834.1"/>
    </source>
</evidence>
<dbReference type="GO" id="GO:0050660">
    <property type="term" value="F:flavin adenine dinucleotide binding"/>
    <property type="evidence" value="ECO:0007669"/>
    <property type="project" value="InterPro"/>
</dbReference>
<dbReference type="InterPro" id="IPR015323">
    <property type="entry name" value="FlavoCytC_S_DH_flav-bd"/>
</dbReference>
<gene>
    <name evidence="6" type="ORF">NMK_3446</name>
</gene>
<dbReference type="GO" id="GO:0016491">
    <property type="term" value="F:oxidoreductase activity"/>
    <property type="evidence" value="ECO:0007669"/>
    <property type="project" value="InterPro"/>
</dbReference>
<keyword evidence="7" id="KW-1185">Reference proteome</keyword>
<dbReference type="Pfam" id="PF07992">
    <property type="entry name" value="Pyr_redox_2"/>
    <property type="match status" value="1"/>
</dbReference>
<dbReference type="PANTHER" id="PTHR43755">
    <property type="match status" value="1"/>
</dbReference>
<keyword evidence="1" id="KW-0285">Flavoprotein</keyword>
<dbReference type="InterPro" id="IPR016156">
    <property type="entry name" value="FAD/NAD-linked_Rdtase_dimer_sf"/>
</dbReference>
<name>A0A2R5FJ53_9PROT</name>
<organism evidence="6 7">
    <name type="scientific">Novimethylophilus kurashikiensis</name>
    <dbReference type="NCBI Taxonomy" id="1825523"/>
    <lineage>
        <taxon>Bacteria</taxon>
        <taxon>Pseudomonadati</taxon>
        <taxon>Pseudomonadota</taxon>
        <taxon>Betaproteobacteria</taxon>
        <taxon>Nitrosomonadales</taxon>
        <taxon>Methylophilaceae</taxon>
        <taxon>Novimethylophilus</taxon>
    </lineage>
</organism>
<dbReference type="InterPro" id="IPR006311">
    <property type="entry name" value="TAT_signal"/>
</dbReference>